<feature type="region of interest" description="Disordered" evidence="1">
    <location>
        <begin position="36"/>
        <end position="71"/>
    </location>
</feature>
<evidence type="ECO:0000256" key="1">
    <source>
        <dbReference type="SAM" id="MobiDB-lite"/>
    </source>
</evidence>
<dbReference type="AlphaFoldDB" id="A0A292PXC9"/>
<evidence type="ECO:0000259" key="2">
    <source>
        <dbReference type="SMART" id="SM00355"/>
    </source>
</evidence>
<feature type="domain" description="C2H2-type" evidence="2">
    <location>
        <begin position="274"/>
        <end position="297"/>
    </location>
</feature>
<organism evidence="3 4">
    <name type="scientific">Tuber aestivum</name>
    <name type="common">summer truffle</name>
    <dbReference type="NCBI Taxonomy" id="59557"/>
    <lineage>
        <taxon>Eukaryota</taxon>
        <taxon>Fungi</taxon>
        <taxon>Dikarya</taxon>
        <taxon>Ascomycota</taxon>
        <taxon>Pezizomycotina</taxon>
        <taxon>Pezizomycetes</taxon>
        <taxon>Pezizales</taxon>
        <taxon>Tuberaceae</taxon>
        <taxon>Tuber</taxon>
    </lineage>
</organism>
<gene>
    <name evidence="3" type="ORF">GSTUAT00004458001</name>
</gene>
<sequence>MGSMQSPPATSDINAIFDSFINKDCLLGEAPDTLNSQNAIFRGNPPQQQQPLLQQELPPPSSPQKKDAHPHQDLILKFSESHFHDTKTTDLPLWADPSDLFNFDLATPHTTPANDLLATTNEPIPQAPSTSVQPTPANPTTSNPPRSPTHHILPPTPLFLPSSTTTSSTSAAPPPPTTHPTLTPTPAAATPPSVATPSPKPRPKLRPRKAFSCTSTHCPPDAATKNPETAHHHHHKDPKHRFCCRYEGCTSCTSYTTRKDRNRHEASKHSKQHLVCDVCGHTTARKDNMTGHVRSAHPEGWEVVMERITGVKVKIVMGLL</sequence>
<feature type="compositionally biased region" description="Low complexity" evidence="1">
    <location>
        <begin position="159"/>
        <end position="171"/>
    </location>
</feature>
<dbReference type="Proteomes" id="UP001412239">
    <property type="component" value="Unassembled WGS sequence"/>
</dbReference>
<keyword evidence="4" id="KW-1185">Reference proteome</keyword>
<protein>
    <recommendedName>
        <fullName evidence="2">C2H2-type domain-containing protein</fullName>
    </recommendedName>
</protein>
<feature type="compositionally biased region" description="Low complexity" evidence="1">
    <location>
        <begin position="134"/>
        <end position="144"/>
    </location>
</feature>
<feature type="compositionally biased region" description="Low complexity" evidence="1">
    <location>
        <begin position="179"/>
        <end position="197"/>
    </location>
</feature>
<dbReference type="InterPro" id="IPR013087">
    <property type="entry name" value="Znf_C2H2_type"/>
</dbReference>
<dbReference type="EMBL" id="LN891021">
    <property type="protein sequence ID" value="CUS11441.1"/>
    <property type="molecule type" value="Genomic_DNA"/>
</dbReference>
<accession>A0A292PXC9</accession>
<dbReference type="SMART" id="SM00355">
    <property type="entry name" value="ZnF_C2H2"/>
    <property type="match status" value="2"/>
</dbReference>
<reference evidence="3" key="1">
    <citation type="submission" date="2015-10" db="EMBL/GenBank/DDBJ databases">
        <authorList>
            <person name="Regsiter A."/>
            <person name="william w."/>
        </authorList>
    </citation>
    <scope>NUCLEOTIDE SEQUENCE</scope>
    <source>
        <strain evidence="3">Montdore</strain>
    </source>
</reference>
<feature type="domain" description="C2H2-type" evidence="2">
    <location>
        <begin position="242"/>
        <end position="269"/>
    </location>
</feature>
<name>A0A292PXC9_9PEZI</name>
<feature type="compositionally biased region" description="Polar residues" evidence="1">
    <location>
        <begin position="112"/>
        <end position="133"/>
    </location>
</feature>
<feature type="compositionally biased region" description="Low complexity" evidence="1">
    <location>
        <begin position="45"/>
        <end position="56"/>
    </location>
</feature>
<proteinExistence type="predicted"/>
<evidence type="ECO:0000313" key="4">
    <source>
        <dbReference type="Proteomes" id="UP001412239"/>
    </source>
</evidence>
<evidence type="ECO:0000313" key="3">
    <source>
        <dbReference type="EMBL" id="CUS11441.1"/>
    </source>
</evidence>
<feature type="region of interest" description="Disordered" evidence="1">
    <location>
        <begin position="112"/>
        <end position="237"/>
    </location>
</feature>
<dbReference type="Gene3D" id="3.30.160.60">
    <property type="entry name" value="Classic Zinc Finger"/>
    <property type="match status" value="1"/>
</dbReference>